<dbReference type="AlphaFoldDB" id="A0AAW0D8H9"/>
<feature type="region of interest" description="Disordered" evidence="1">
    <location>
        <begin position="536"/>
        <end position="559"/>
    </location>
</feature>
<name>A0AAW0D8H9_9AGAR</name>
<proteinExistence type="predicted"/>
<accession>A0AAW0D8H9</accession>
<reference evidence="2 3" key="1">
    <citation type="submission" date="2024-01" db="EMBL/GenBank/DDBJ databases">
        <title>A draft genome for a cacao thread blight-causing isolate of Paramarasmius palmivorus.</title>
        <authorList>
            <person name="Baruah I.K."/>
            <person name="Bukari Y."/>
            <person name="Amoako-Attah I."/>
            <person name="Meinhardt L.W."/>
            <person name="Bailey B.A."/>
            <person name="Cohen S.P."/>
        </authorList>
    </citation>
    <scope>NUCLEOTIDE SEQUENCE [LARGE SCALE GENOMIC DNA]</scope>
    <source>
        <strain evidence="2 3">GH-12</strain>
    </source>
</reference>
<dbReference type="Proteomes" id="UP001383192">
    <property type="component" value="Unassembled WGS sequence"/>
</dbReference>
<gene>
    <name evidence="2" type="ORF">VNI00_006650</name>
</gene>
<sequence>MSFHAASQFSIHGGQFTYVAGSVHNNVEGNLVQHIYRIQEEEDSTLWDDYEQISTGKIYLKKTLLESSVNAEIGWNALDARRTISIARIRGEDKEEEFLHVGYSGRDAFETFKRDFDKFSRIKNANVAQLFGYNKRRAGVPALIFYDALVPVANVFDRNHYSSILYTYFNYQVGVAQISDGSLTLNNLWVHPSGELRTGPYVRDGSTRLWSFSKDSFTGNDQFLTIPAFNNTELILEYLARKLPARQILRGICRSSQLIVKSTAVKDAAFMLATLPGAIYSKTTGQVVARSSEDNEKWYYGQWAPWGLRGSLPDVIKQSKVVTADDAVRFTVPPTDIPELKTMSVLYGLWPRNGWDSFADSWLAQAHSVFNQRGISERDYGEYANLRGFWFDFERDEQTLPQNPAEARNDRPAFLFIRPVPRPADGESAWKAWSEKKKYFWSYDASGQEKMSEERHLALGLPSFNIRMRLSHTWWSNVDYNDVKRIHAQRRFDPTTTDLCRSLNFPVLVIIGDENRFVEIEDDDLPDEFPPEAHGTSIVDGKEDGGISNGVSTGDPSDAGDISHLSTAVQEGKAENGILEEIPYKTQDEPVTTIVEDEKPSEYTHTKHNATLVSATAPAEISMESLHIAMTVNSGEADRFKSIKGQSAPAEARSKSQNERGVWTRFKVQIASIRIFKVMKKLGTRKIL</sequence>
<keyword evidence="3" id="KW-1185">Reference proteome</keyword>
<evidence type="ECO:0000313" key="3">
    <source>
        <dbReference type="Proteomes" id="UP001383192"/>
    </source>
</evidence>
<evidence type="ECO:0000256" key="1">
    <source>
        <dbReference type="SAM" id="MobiDB-lite"/>
    </source>
</evidence>
<comment type="caution">
    <text evidence="2">The sequence shown here is derived from an EMBL/GenBank/DDBJ whole genome shotgun (WGS) entry which is preliminary data.</text>
</comment>
<protein>
    <submittedName>
        <fullName evidence="2">Uncharacterized protein</fullName>
    </submittedName>
</protein>
<organism evidence="2 3">
    <name type="scientific">Paramarasmius palmivorus</name>
    <dbReference type="NCBI Taxonomy" id="297713"/>
    <lineage>
        <taxon>Eukaryota</taxon>
        <taxon>Fungi</taxon>
        <taxon>Dikarya</taxon>
        <taxon>Basidiomycota</taxon>
        <taxon>Agaricomycotina</taxon>
        <taxon>Agaricomycetes</taxon>
        <taxon>Agaricomycetidae</taxon>
        <taxon>Agaricales</taxon>
        <taxon>Marasmiineae</taxon>
        <taxon>Marasmiaceae</taxon>
        <taxon>Paramarasmius</taxon>
    </lineage>
</organism>
<dbReference type="EMBL" id="JAYKXP010000020">
    <property type="protein sequence ID" value="KAK7047419.1"/>
    <property type="molecule type" value="Genomic_DNA"/>
</dbReference>
<evidence type="ECO:0000313" key="2">
    <source>
        <dbReference type="EMBL" id="KAK7047419.1"/>
    </source>
</evidence>